<accession>A0A091DQQ2</accession>
<evidence type="ECO:0000313" key="3">
    <source>
        <dbReference type="Proteomes" id="UP000028990"/>
    </source>
</evidence>
<dbReference type="AlphaFoldDB" id="A0A091DQQ2"/>
<feature type="chain" id="PRO_5001871868" evidence="1">
    <location>
        <begin position="23"/>
        <end position="150"/>
    </location>
</feature>
<dbReference type="GO" id="GO:0005615">
    <property type="term" value="C:extracellular space"/>
    <property type="evidence" value="ECO:0007669"/>
    <property type="project" value="InterPro"/>
</dbReference>
<dbReference type="PANTHER" id="PTHR34829:SF1">
    <property type="entry name" value="SECRETOGLOBIN FAMILY 3A MEMBER 1"/>
    <property type="match status" value="1"/>
</dbReference>
<dbReference type="EMBL" id="KN122091">
    <property type="protein sequence ID" value="KFO33407.1"/>
    <property type="molecule type" value="Genomic_DNA"/>
</dbReference>
<keyword evidence="1" id="KW-0732">Signal</keyword>
<reference evidence="2 3" key="1">
    <citation type="submission" date="2013-11" db="EMBL/GenBank/DDBJ databases">
        <title>The Damaraland mole rat (Fukomys damarensis) genome and evolution of African mole rats.</title>
        <authorList>
            <person name="Gladyshev V.N."/>
            <person name="Fang X."/>
        </authorList>
    </citation>
    <scope>NUCLEOTIDE SEQUENCE [LARGE SCALE GENOMIC DNA]</scope>
    <source>
        <tissue evidence="2">Liver</tissue>
    </source>
</reference>
<gene>
    <name evidence="2" type="ORF">H920_05171</name>
</gene>
<dbReference type="Pfam" id="PF20490">
    <property type="entry name" value="SCGB3A"/>
    <property type="match status" value="1"/>
</dbReference>
<organism evidence="2 3">
    <name type="scientific">Fukomys damarensis</name>
    <name type="common">Damaraland mole rat</name>
    <name type="synonym">Cryptomys damarensis</name>
    <dbReference type="NCBI Taxonomy" id="885580"/>
    <lineage>
        <taxon>Eukaryota</taxon>
        <taxon>Metazoa</taxon>
        <taxon>Chordata</taxon>
        <taxon>Craniata</taxon>
        <taxon>Vertebrata</taxon>
        <taxon>Euteleostomi</taxon>
        <taxon>Mammalia</taxon>
        <taxon>Eutheria</taxon>
        <taxon>Euarchontoglires</taxon>
        <taxon>Glires</taxon>
        <taxon>Rodentia</taxon>
        <taxon>Hystricomorpha</taxon>
        <taxon>Bathyergidae</taxon>
        <taxon>Fukomys</taxon>
    </lineage>
</organism>
<dbReference type="Proteomes" id="UP000028990">
    <property type="component" value="Unassembled WGS sequence"/>
</dbReference>
<dbReference type="InterPro" id="IPR040301">
    <property type="entry name" value="Secretoglobin_3A"/>
</dbReference>
<proteinExistence type="predicted"/>
<protein>
    <submittedName>
        <fullName evidence="2">Secretoglobin family 3A member 1</fullName>
    </submittedName>
</protein>
<keyword evidence="3" id="KW-1185">Reference proteome</keyword>
<name>A0A091DQQ2_FUKDA</name>
<dbReference type="GO" id="GO:1901741">
    <property type="term" value="P:positive regulation of myoblast fusion"/>
    <property type="evidence" value="ECO:0007669"/>
    <property type="project" value="TreeGrafter"/>
</dbReference>
<dbReference type="PANTHER" id="PTHR34829">
    <property type="entry name" value="SECRETOGLOBIN FAMILY 3A MEMBER 2"/>
    <property type="match status" value="1"/>
</dbReference>
<sequence>MKLTTSFLVLCVALLSQLACTGVNFPFLQFQGTSFGFCSLLTGPRLFFRATSCHPVPQTLHGAAVSEGVGDAFFVESLVKPVAEPIAALAPAAGAVPSLPRPFNPLKLMLASLGIPVEHLIDGSRKCVAELGPEAVGAVKTLLGALTFFG</sequence>
<feature type="signal peptide" evidence="1">
    <location>
        <begin position="1"/>
        <end position="22"/>
    </location>
</feature>
<evidence type="ECO:0000313" key="2">
    <source>
        <dbReference type="EMBL" id="KFO33407.1"/>
    </source>
</evidence>
<evidence type="ECO:0000256" key="1">
    <source>
        <dbReference type="SAM" id="SignalP"/>
    </source>
</evidence>